<dbReference type="KEGG" id="sapo:SAPIO_CDS9952"/>
<dbReference type="Proteomes" id="UP000028545">
    <property type="component" value="Unassembled WGS sequence"/>
</dbReference>
<dbReference type="HOGENOM" id="CLU_931137_0_0_1"/>
<feature type="region of interest" description="Disordered" evidence="1">
    <location>
        <begin position="94"/>
        <end position="113"/>
    </location>
</feature>
<evidence type="ECO:0000313" key="3">
    <source>
        <dbReference type="Proteomes" id="UP000028545"/>
    </source>
</evidence>
<dbReference type="EMBL" id="JOWA01000154">
    <property type="protein sequence ID" value="KEZ39277.1"/>
    <property type="molecule type" value="Genomic_DNA"/>
</dbReference>
<name>A0A084FW15_PSEDA</name>
<comment type="caution">
    <text evidence="2">The sequence shown here is derived from an EMBL/GenBank/DDBJ whole genome shotgun (WGS) entry which is preliminary data.</text>
</comment>
<gene>
    <name evidence="2" type="ORF">SAPIO_CDS9952</name>
</gene>
<evidence type="ECO:0000313" key="2">
    <source>
        <dbReference type="EMBL" id="KEZ39277.1"/>
    </source>
</evidence>
<organism evidence="2 3">
    <name type="scientific">Pseudallescheria apiosperma</name>
    <name type="common">Scedosporium apiospermum</name>
    <dbReference type="NCBI Taxonomy" id="563466"/>
    <lineage>
        <taxon>Eukaryota</taxon>
        <taxon>Fungi</taxon>
        <taxon>Dikarya</taxon>
        <taxon>Ascomycota</taxon>
        <taxon>Pezizomycotina</taxon>
        <taxon>Sordariomycetes</taxon>
        <taxon>Hypocreomycetidae</taxon>
        <taxon>Microascales</taxon>
        <taxon>Microascaceae</taxon>
        <taxon>Scedosporium</taxon>
    </lineage>
</organism>
<keyword evidence="3" id="KW-1185">Reference proteome</keyword>
<protein>
    <submittedName>
        <fullName evidence="2">Uncharacterized protein</fullName>
    </submittedName>
</protein>
<evidence type="ECO:0000256" key="1">
    <source>
        <dbReference type="SAM" id="MobiDB-lite"/>
    </source>
</evidence>
<feature type="region of interest" description="Disordered" evidence="1">
    <location>
        <begin position="248"/>
        <end position="299"/>
    </location>
</feature>
<sequence>MGDFGPFGADPFLCFVPPFRRGDGEYEDEDGHEDQDIPRCHPPLGCGIHGPYSFTFEEFRHHEQYCLKERLARIKHDIDGSQRLHDALDLVDRTARRKGNQSSPTTPQKAPKKVRFALDTTEARHVNYTATDPFFKSRRRANDRQVTYCNAEFCVCLVSKLYPGHREHRDYRDDCGNFTCGEEGCCCQKSARFFTREAHEYWAERLFRCTKLYCSCNPGAIYINRRDHDRYAAECFREGIQHEGRQKFNVVNEEDGEEDDEEDDEEGDEEDDEEEEDEEEEEEDDDDDNDDDVITTVRE</sequence>
<feature type="compositionally biased region" description="Acidic residues" evidence="1">
    <location>
        <begin position="252"/>
        <end position="293"/>
    </location>
</feature>
<dbReference type="PANTHER" id="PTHR35711">
    <property type="entry name" value="EXPRESSED PROTEIN"/>
    <property type="match status" value="1"/>
</dbReference>
<proteinExistence type="predicted"/>
<dbReference type="GeneID" id="27729024"/>
<reference evidence="2 3" key="1">
    <citation type="journal article" date="2014" name="Genome Announc.">
        <title>Draft genome sequence of the pathogenic fungus Scedosporium apiospermum.</title>
        <authorList>
            <person name="Vandeputte P."/>
            <person name="Ghamrawi S."/>
            <person name="Rechenmann M."/>
            <person name="Iltis A."/>
            <person name="Giraud S."/>
            <person name="Fleury M."/>
            <person name="Thornton C."/>
            <person name="Delhaes L."/>
            <person name="Meyer W."/>
            <person name="Papon N."/>
            <person name="Bouchara J.P."/>
        </authorList>
    </citation>
    <scope>NUCLEOTIDE SEQUENCE [LARGE SCALE GENOMIC DNA]</scope>
    <source>
        <strain evidence="2 3">IHEM 14462</strain>
    </source>
</reference>
<dbReference type="PANTHER" id="PTHR35711:SF1">
    <property type="entry name" value="ECTODERMAL, ISOFORM F"/>
    <property type="match status" value="1"/>
</dbReference>
<dbReference type="RefSeq" id="XP_016639076.1">
    <property type="nucleotide sequence ID" value="XM_016791232.1"/>
</dbReference>
<dbReference type="AlphaFoldDB" id="A0A084FW15"/>
<dbReference type="VEuPathDB" id="FungiDB:SAPIO_CDS9952"/>
<accession>A0A084FW15</accession>